<evidence type="ECO:0000313" key="3">
    <source>
        <dbReference type="Proteomes" id="UP000094385"/>
    </source>
</evidence>
<dbReference type="GO" id="GO:0005634">
    <property type="term" value="C:nucleus"/>
    <property type="evidence" value="ECO:0007669"/>
    <property type="project" value="TreeGrafter"/>
</dbReference>
<dbReference type="InterPro" id="IPR010770">
    <property type="entry name" value="Ecd"/>
</dbReference>
<dbReference type="AlphaFoldDB" id="A0A1E3Q651"/>
<dbReference type="Proteomes" id="UP000094385">
    <property type="component" value="Unassembled WGS sequence"/>
</dbReference>
<feature type="region of interest" description="Disordered" evidence="1">
    <location>
        <begin position="579"/>
        <end position="599"/>
    </location>
</feature>
<accession>A0A1E3Q651</accession>
<dbReference type="PANTHER" id="PTHR13060:SF0">
    <property type="entry name" value="PROTEIN ECDYSONELESS HOMOLOG"/>
    <property type="match status" value="1"/>
</dbReference>
<sequence length="599" mass="68224">MEIFSAVSDLPDDCVEYTIFLRDARESPTSKLERDAKLEDIASAASELSEPWTREYIWQRQEFNVKVVEYLGEPCLRGVTEFGDSIDDEWFIVFILRELSKKFPDIVVKITDNDGEFLLIEAANAIPKWLNPDNADSRVWIYNGNLCIIPTEDPDLATSYTLHDALQFLSNNASMLYHPQILQKEAFARLQGYPQAIQENIHRAKVVVPRRVAQILHHCPRYVAPASEAFLLRDPISMKVCSAMRNFPPEDSVTCVVKITKLLYTQMKSQRIIPPAKFKVPKANEEGYDEAELGMKIACGFELLCAGSGKSRVRKQKDYSTDPRFKEYMRMLEKEGFFKHEIPGTPLYQQLVSQAKKTFAEVSGDVYNTSDIGADIINGLETMDELSDEVIATWDSTVDDDKWMDIDFTEFESMLDSNARHGAGYNDQPEDTEEAKREILESQEKVKSMVDRLRKFMDDEKAGFDGVEFDDDISDRDEEEAARFSRIEELDDDDEVNEDDFLEFFLKEALKLSPEEIEQFRTDPTPEELKRLDGKTTASSERKDEDDDIADELLVKGIINEGENNDFEIMRNLLESIKSQEGGAGPGSNLLARLGLGSN</sequence>
<dbReference type="EMBL" id="KV454294">
    <property type="protein sequence ID" value="ODQ73131.1"/>
    <property type="molecule type" value="Genomic_DNA"/>
</dbReference>
<dbReference type="STRING" id="675824.A0A1E3Q651"/>
<reference evidence="2 3" key="1">
    <citation type="journal article" date="2016" name="Proc. Natl. Acad. Sci. U.S.A.">
        <title>Comparative genomics of biotechnologically important yeasts.</title>
        <authorList>
            <person name="Riley R."/>
            <person name="Haridas S."/>
            <person name="Wolfe K.H."/>
            <person name="Lopes M.R."/>
            <person name="Hittinger C.T."/>
            <person name="Goeker M."/>
            <person name="Salamov A.A."/>
            <person name="Wisecaver J.H."/>
            <person name="Long T.M."/>
            <person name="Calvey C.H."/>
            <person name="Aerts A.L."/>
            <person name="Barry K.W."/>
            <person name="Choi C."/>
            <person name="Clum A."/>
            <person name="Coughlan A.Y."/>
            <person name="Deshpande S."/>
            <person name="Douglass A.P."/>
            <person name="Hanson S.J."/>
            <person name="Klenk H.-P."/>
            <person name="LaButti K.M."/>
            <person name="Lapidus A."/>
            <person name="Lindquist E.A."/>
            <person name="Lipzen A.M."/>
            <person name="Meier-Kolthoff J.P."/>
            <person name="Ohm R.A."/>
            <person name="Otillar R.P."/>
            <person name="Pangilinan J.L."/>
            <person name="Peng Y."/>
            <person name="Rokas A."/>
            <person name="Rosa C.A."/>
            <person name="Scheuner C."/>
            <person name="Sibirny A.A."/>
            <person name="Slot J.C."/>
            <person name="Stielow J.B."/>
            <person name="Sun H."/>
            <person name="Kurtzman C.P."/>
            <person name="Blackwell M."/>
            <person name="Grigoriev I.V."/>
            <person name="Jeffries T.W."/>
        </authorList>
    </citation>
    <scope>NUCLEOTIDE SEQUENCE [LARGE SCALE GENOMIC DNA]</scope>
    <source>
        <strain evidence="2 3">NRRL Y-11557</strain>
    </source>
</reference>
<dbReference type="OrthoDB" id="27237at2759"/>
<keyword evidence="3" id="KW-1185">Reference proteome</keyword>
<organism evidence="2 3">
    <name type="scientific">Lipomyces starkeyi NRRL Y-11557</name>
    <dbReference type="NCBI Taxonomy" id="675824"/>
    <lineage>
        <taxon>Eukaryota</taxon>
        <taxon>Fungi</taxon>
        <taxon>Dikarya</taxon>
        <taxon>Ascomycota</taxon>
        <taxon>Saccharomycotina</taxon>
        <taxon>Lipomycetes</taxon>
        <taxon>Lipomycetales</taxon>
        <taxon>Lipomycetaceae</taxon>
        <taxon>Lipomyces</taxon>
    </lineage>
</organism>
<protein>
    <recommendedName>
        <fullName evidence="4">SGT1 protein</fullName>
    </recommendedName>
</protein>
<feature type="region of interest" description="Disordered" evidence="1">
    <location>
        <begin position="516"/>
        <end position="547"/>
    </location>
</feature>
<evidence type="ECO:0000313" key="2">
    <source>
        <dbReference type="EMBL" id="ODQ73131.1"/>
    </source>
</evidence>
<evidence type="ECO:0008006" key="4">
    <source>
        <dbReference type="Google" id="ProtNLM"/>
    </source>
</evidence>
<proteinExistence type="predicted"/>
<name>A0A1E3Q651_LIPST</name>
<gene>
    <name evidence="2" type="ORF">LIPSTDRAFT_3475</name>
</gene>
<evidence type="ECO:0000256" key="1">
    <source>
        <dbReference type="SAM" id="MobiDB-lite"/>
    </source>
</evidence>
<dbReference type="Pfam" id="PF07093">
    <property type="entry name" value="SGT1"/>
    <property type="match status" value="1"/>
</dbReference>
<dbReference type="PANTHER" id="PTHR13060">
    <property type="entry name" value="SGT1 PROTEIN HSGT1 SUPPRESSOR OF GCR2"/>
    <property type="match status" value="1"/>
</dbReference>